<name>A0A818HNR8_9BILA</name>
<evidence type="ECO:0000313" key="4">
    <source>
        <dbReference type="EMBL" id="CAF3507162.1"/>
    </source>
</evidence>
<dbReference type="Proteomes" id="UP000663869">
    <property type="component" value="Unassembled WGS sequence"/>
</dbReference>
<dbReference type="InterPro" id="IPR011013">
    <property type="entry name" value="Gal_mutarotase_sf_dom"/>
</dbReference>
<dbReference type="PANTHER" id="PTHR38481:SF1">
    <property type="entry name" value="HYALURONATE LYASE"/>
    <property type="match status" value="1"/>
</dbReference>
<reference evidence="4" key="1">
    <citation type="submission" date="2021-02" db="EMBL/GenBank/DDBJ databases">
        <authorList>
            <person name="Nowell W R."/>
        </authorList>
    </citation>
    <scope>NUCLEOTIDE SEQUENCE</scope>
</reference>
<evidence type="ECO:0000313" key="6">
    <source>
        <dbReference type="Proteomes" id="UP000663869"/>
    </source>
</evidence>
<dbReference type="Proteomes" id="UP000663862">
    <property type="component" value="Unassembled WGS sequence"/>
</dbReference>
<accession>A0A818HNR8</accession>
<dbReference type="GO" id="GO:0030246">
    <property type="term" value="F:carbohydrate binding"/>
    <property type="evidence" value="ECO:0007669"/>
    <property type="project" value="InterPro"/>
</dbReference>
<dbReference type="GO" id="GO:0005975">
    <property type="term" value="P:carbohydrate metabolic process"/>
    <property type="evidence" value="ECO:0007669"/>
    <property type="project" value="InterPro"/>
</dbReference>
<dbReference type="GO" id="GO:0005576">
    <property type="term" value="C:extracellular region"/>
    <property type="evidence" value="ECO:0007669"/>
    <property type="project" value="InterPro"/>
</dbReference>
<dbReference type="EMBL" id="CAJOBQ010002748">
    <property type="protein sequence ID" value="CAF4576834.1"/>
    <property type="molecule type" value="Genomic_DNA"/>
</dbReference>
<proteinExistence type="inferred from homology"/>
<dbReference type="InterPro" id="IPR014718">
    <property type="entry name" value="GH-type_carb-bd"/>
</dbReference>
<gene>
    <name evidence="4" type="ORF">FME351_LOCUS17144</name>
    <name evidence="5" type="ORF">TSG867_LOCUS26325</name>
</gene>
<evidence type="ECO:0000256" key="1">
    <source>
        <dbReference type="ARBA" id="ARBA00006699"/>
    </source>
</evidence>
<evidence type="ECO:0000259" key="2">
    <source>
        <dbReference type="Pfam" id="PF02278"/>
    </source>
</evidence>
<dbReference type="InterPro" id="IPR008929">
    <property type="entry name" value="Chondroitin_lyas"/>
</dbReference>
<sequence>MNDDISLIRQRVLQQMIWPPPSSLPSIVTSALRYARRLNSSCFWPDINYTDQGRAMWLTEQHLARLTLMIQALTVNGSTVQNDTKLLQAAHCALNIWLIRDWQNPNWWFNRIGVPIILTSYLLMLGDNITSFELEKIKEISYRANWWNGDRWTTGANLVWMIQAQLYRSLATRNVTGIEQGFSRMWQDITIQPLDKEGVQNDYAYHFHGTQLLSAAYGQTWAINILSFFSCTVQTQYAPDAEKLIIFAQFLTKGDAWMIISNEWDWHTIGRAVARPDQGYIVSYSTDFIRILAQSIESHDLKKDLNNFADRLDKLPNATLLLGNKHFYTSDYHVHRRTNWTSAIKMQSIRTEPDECGNGENLKGEHTGQGVLNLFTTNVDDYVFLFPLLDWQAINGITVEHDIPLEPCANGPFVLKRLPFVGGVSDGLYGLAMMNSATHNLTAQRSWHFHEDAIVALATNVTLTSPNIAWTTLASRRLTTGQIAVGFFNSTVAILSDGNQSFPCFTNTSSNVQWIHIGETDFGYILPEELCSTVGIDVGIKTGNYITIGAFNSTVTARTLTIWLDHGKGPFKLDYSYMILPNISLESMPQIIKQYTEEQVFSCISTNNYFHGTVWPSLKRASFVLWDNITTTFSCKSSLFTINIQLNDAGAYLFSETDVDFTITASHPIRVNASVKVTIDRVGYGEGCAAAFDTNPPATNVTLVLPTSSQLLGASVTTKCNKSGVKIPQ</sequence>
<dbReference type="Gene3D" id="1.50.10.100">
    <property type="entry name" value="Chondroitin AC/alginate lyase"/>
    <property type="match status" value="1"/>
</dbReference>
<dbReference type="Pfam" id="PF02278">
    <property type="entry name" value="Lyase_8"/>
    <property type="match status" value="1"/>
</dbReference>
<evidence type="ECO:0000313" key="5">
    <source>
        <dbReference type="EMBL" id="CAF4576834.1"/>
    </source>
</evidence>
<protein>
    <submittedName>
        <fullName evidence="4">Uncharacterized protein</fullName>
    </submittedName>
</protein>
<organism evidence="4 6">
    <name type="scientific">Rotaria socialis</name>
    <dbReference type="NCBI Taxonomy" id="392032"/>
    <lineage>
        <taxon>Eukaryota</taxon>
        <taxon>Metazoa</taxon>
        <taxon>Spiralia</taxon>
        <taxon>Gnathifera</taxon>
        <taxon>Rotifera</taxon>
        <taxon>Eurotatoria</taxon>
        <taxon>Bdelloidea</taxon>
        <taxon>Philodinida</taxon>
        <taxon>Philodinidae</taxon>
        <taxon>Rotaria</taxon>
    </lineage>
</organism>
<dbReference type="SUPFAM" id="SSF48230">
    <property type="entry name" value="Chondroitin AC/alginate lyase"/>
    <property type="match status" value="1"/>
</dbReference>
<comment type="caution">
    <text evidence="4">The sequence shown here is derived from an EMBL/GenBank/DDBJ whole genome shotgun (WGS) entry which is preliminary data.</text>
</comment>
<dbReference type="PANTHER" id="PTHR38481">
    <property type="entry name" value="HYALURONATE LYASE"/>
    <property type="match status" value="1"/>
</dbReference>
<dbReference type="Gene3D" id="2.70.98.10">
    <property type="match status" value="1"/>
</dbReference>
<evidence type="ECO:0000259" key="3">
    <source>
        <dbReference type="Pfam" id="PF08124"/>
    </source>
</evidence>
<dbReference type="Pfam" id="PF08124">
    <property type="entry name" value="Lyase_8_N"/>
    <property type="match status" value="1"/>
</dbReference>
<dbReference type="SUPFAM" id="SSF74650">
    <property type="entry name" value="Galactose mutarotase-like"/>
    <property type="match status" value="1"/>
</dbReference>
<dbReference type="AlphaFoldDB" id="A0A818HNR8"/>
<dbReference type="InterPro" id="IPR012970">
    <property type="entry name" value="Lyase_8_alpha_N"/>
</dbReference>
<feature type="domain" description="Polysaccharide lyase family 8 central" evidence="2">
    <location>
        <begin position="324"/>
        <end position="584"/>
    </location>
</feature>
<dbReference type="EMBL" id="CAJNYU010002122">
    <property type="protein sequence ID" value="CAF3507162.1"/>
    <property type="molecule type" value="Genomic_DNA"/>
</dbReference>
<dbReference type="InterPro" id="IPR003159">
    <property type="entry name" value="Lyase_8_central_dom"/>
</dbReference>
<feature type="domain" description="Polysaccharide lyase 8 N-terminal alpha-helical" evidence="3">
    <location>
        <begin position="39"/>
        <end position="279"/>
    </location>
</feature>
<comment type="similarity">
    <text evidence="1">Belongs to the polysaccharide lyase 8 family.</text>
</comment>
<dbReference type="InterPro" id="IPR038970">
    <property type="entry name" value="Lyase_8"/>
</dbReference>
<dbReference type="GO" id="GO:0016837">
    <property type="term" value="F:carbon-oxygen lyase activity, acting on polysaccharides"/>
    <property type="evidence" value="ECO:0007669"/>
    <property type="project" value="UniProtKB-ARBA"/>
</dbReference>